<evidence type="ECO:0000313" key="3">
    <source>
        <dbReference type="Proteomes" id="UP001526246"/>
    </source>
</evidence>
<feature type="signal peptide" evidence="1">
    <location>
        <begin position="1"/>
        <end position="15"/>
    </location>
</feature>
<dbReference type="RefSeq" id="WP_264882397.1">
    <property type="nucleotide sequence ID" value="NZ_JAPDOB010000002.1"/>
</dbReference>
<organism evidence="2 3">
    <name type="scientific">Sphingomonas arvum</name>
    <dbReference type="NCBI Taxonomy" id="2992113"/>
    <lineage>
        <taxon>Bacteria</taxon>
        <taxon>Pseudomonadati</taxon>
        <taxon>Pseudomonadota</taxon>
        <taxon>Alphaproteobacteria</taxon>
        <taxon>Sphingomonadales</taxon>
        <taxon>Sphingomonadaceae</taxon>
        <taxon>Sphingomonas</taxon>
    </lineage>
</organism>
<name>A0ABT3JFK7_9SPHN</name>
<protein>
    <submittedName>
        <fullName evidence="2">Uncharacterized protein</fullName>
    </submittedName>
</protein>
<sequence>MIIAMLLAAAPVATAVDAERAFAADARRLGQWTAFRKWADPGAVMFTPQAAWAQRFLRGRKNPPRSVEWWPEQSFVSCDGRTAVNTGPWRLASATGYFTTLWIRGARGWRWSVDGGDEGARATTIPPRLTVRRAACTNRALRLKQIEAAYRAPINRANPPGDTGYNQSADGTLLYQWKVAPDGARQQQAKLWTGRRFELVLDQRVAVPPKQ</sequence>
<keyword evidence="3" id="KW-1185">Reference proteome</keyword>
<dbReference type="EMBL" id="JAPDOB010000002">
    <property type="protein sequence ID" value="MCW3797844.1"/>
    <property type="molecule type" value="Genomic_DNA"/>
</dbReference>
<dbReference type="Proteomes" id="UP001526246">
    <property type="component" value="Unassembled WGS sequence"/>
</dbReference>
<accession>A0ABT3JFK7</accession>
<evidence type="ECO:0000313" key="2">
    <source>
        <dbReference type="EMBL" id="MCW3797844.1"/>
    </source>
</evidence>
<evidence type="ECO:0000256" key="1">
    <source>
        <dbReference type="SAM" id="SignalP"/>
    </source>
</evidence>
<proteinExistence type="predicted"/>
<reference evidence="2 3" key="1">
    <citation type="submission" date="2022-10" db="EMBL/GenBank/DDBJ databases">
        <title>Sphingomonas sp.</title>
        <authorList>
            <person name="Jin C."/>
        </authorList>
    </citation>
    <scope>NUCLEOTIDE SEQUENCE [LARGE SCALE GENOMIC DNA]</scope>
    <source>
        <strain evidence="2 3">BN140010</strain>
    </source>
</reference>
<gene>
    <name evidence="2" type="ORF">OMW55_08510</name>
</gene>
<feature type="chain" id="PRO_5047411801" evidence="1">
    <location>
        <begin position="16"/>
        <end position="211"/>
    </location>
</feature>
<keyword evidence="1" id="KW-0732">Signal</keyword>
<comment type="caution">
    <text evidence="2">The sequence shown here is derived from an EMBL/GenBank/DDBJ whole genome shotgun (WGS) entry which is preliminary data.</text>
</comment>